<dbReference type="AlphaFoldDB" id="S9UTA0"/>
<feature type="domain" description="Isochorismatase-like" evidence="2">
    <location>
        <begin position="14"/>
        <end position="150"/>
    </location>
</feature>
<reference evidence="5 6" key="1">
    <citation type="journal article" date="2013" name="PLoS ONE">
        <title>Predicting the Proteins of Angomonas deanei, Strigomonas culicis and Their Respective Endosymbionts Reveals New Aspects of the Trypanosomatidae Family.</title>
        <authorList>
            <person name="Motta M.C."/>
            <person name="Martins A.C."/>
            <person name="de Souza S.S."/>
            <person name="Catta-Preta C.M."/>
            <person name="Silva R."/>
            <person name="Klein C.C."/>
            <person name="de Almeida L.G."/>
            <person name="de Lima Cunha O."/>
            <person name="Ciapina L.P."/>
            <person name="Brocchi M."/>
            <person name="Colabardini A.C."/>
            <person name="de Araujo Lima B."/>
            <person name="Machado C.R."/>
            <person name="de Almeida Soares C.M."/>
            <person name="Probst C.M."/>
            <person name="de Menezes C.B."/>
            <person name="Thompson C.E."/>
            <person name="Bartholomeu D.C."/>
            <person name="Gradia D.F."/>
            <person name="Pavoni D.P."/>
            <person name="Grisard E.C."/>
            <person name="Fantinatti-Garboggini F."/>
            <person name="Marchini F.K."/>
            <person name="Rodrigues-Luiz G.F."/>
            <person name="Wagner G."/>
            <person name="Goldman G.H."/>
            <person name="Fietto J.L."/>
            <person name="Elias M.C."/>
            <person name="Goldman M.H."/>
            <person name="Sagot M.F."/>
            <person name="Pereira M."/>
            <person name="Stoco P.H."/>
            <person name="de Mendonca-Neto R.P."/>
            <person name="Teixeira S.M."/>
            <person name="Maciel T.E."/>
            <person name="de Oliveira Mendes T.A."/>
            <person name="Urmenyi T.P."/>
            <person name="de Souza W."/>
            <person name="Schenkman S."/>
            <person name="de Vasconcelos A.T."/>
        </authorList>
    </citation>
    <scope>NUCLEOTIDE SEQUENCE [LARGE SCALE GENOMIC DNA]</scope>
</reference>
<dbReference type="InterPro" id="IPR000868">
    <property type="entry name" value="Isochorismatase-like_dom"/>
</dbReference>
<dbReference type="PANTHER" id="PTHR14119">
    <property type="entry name" value="HYDROLASE"/>
    <property type="match status" value="1"/>
</dbReference>
<dbReference type="Pfam" id="PF00857">
    <property type="entry name" value="Isochorismatase"/>
    <property type="match status" value="1"/>
</dbReference>
<dbReference type="Gene3D" id="3.40.50.850">
    <property type="entry name" value="Isochorismatase-like"/>
    <property type="match status" value="1"/>
</dbReference>
<name>S9UTA0_9TRYP</name>
<evidence type="ECO:0000313" key="4">
    <source>
        <dbReference type="EMBL" id="EPY30975.1"/>
    </source>
</evidence>
<organism evidence="5 6">
    <name type="scientific">Strigomonas culicis</name>
    <dbReference type="NCBI Taxonomy" id="28005"/>
    <lineage>
        <taxon>Eukaryota</taxon>
        <taxon>Discoba</taxon>
        <taxon>Euglenozoa</taxon>
        <taxon>Kinetoplastea</taxon>
        <taxon>Metakinetoplastina</taxon>
        <taxon>Trypanosomatida</taxon>
        <taxon>Trypanosomatidae</taxon>
        <taxon>Strigomonadinae</taxon>
        <taxon>Strigomonas</taxon>
    </lineage>
</organism>
<gene>
    <name evidence="5" type="ORF">STCU_03005</name>
    <name evidence="4" type="ORF">STCU_03728</name>
    <name evidence="3" type="ORF">STCU_03970</name>
</gene>
<dbReference type="InterPro" id="IPR050993">
    <property type="entry name" value="Isochorismatase_domain"/>
</dbReference>
<dbReference type="Proteomes" id="UP000015354">
    <property type="component" value="Unassembled WGS sequence"/>
</dbReference>
<dbReference type="PANTHER" id="PTHR14119:SF3">
    <property type="entry name" value="ISOCHORISMATASE DOMAIN-CONTAINING PROTEIN 2"/>
    <property type="match status" value="1"/>
</dbReference>
<dbReference type="SUPFAM" id="SSF52499">
    <property type="entry name" value="Isochorismatase-like hydrolases"/>
    <property type="match status" value="1"/>
</dbReference>
<keyword evidence="6" id="KW-1185">Reference proteome</keyword>
<comment type="similarity">
    <text evidence="1">Belongs to the isochorismatase family.</text>
</comment>
<proteinExistence type="inferred from homology"/>
<evidence type="ECO:0000256" key="1">
    <source>
        <dbReference type="ARBA" id="ARBA00006336"/>
    </source>
</evidence>
<evidence type="ECO:0000313" key="6">
    <source>
        <dbReference type="Proteomes" id="UP000015354"/>
    </source>
</evidence>
<sequence>MSRLLPHYSKGNIAFLCIDLQKAFSDRIANFQNCVFVANQFAAFHEVVPQHTKFIVTEQYPKGLGHTVPEVHVPKSAVVASKTCFTCVTPEVAEALKNYDNVVIFGIEGHVCVLQTAADLLDLKKRVFLPIDGVGSQKKTDLEGAVSLMRTWGPDLVFSSTESILLQMTKDAKDGEFKKIANILKNQHPLPI</sequence>
<evidence type="ECO:0000313" key="3">
    <source>
        <dbReference type="EMBL" id="EPY30631.1"/>
    </source>
</evidence>
<dbReference type="EMBL" id="ATMH01003728">
    <property type="protein sequence ID" value="EPY30975.1"/>
    <property type="molecule type" value="Genomic_DNA"/>
</dbReference>
<evidence type="ECO:0000259" key="2">
    <source>
        <dbReference type="Pfam" id="PF00857"/>
    </source>
</evidence>
<dbReference type="InterPro" id="IPR036380">
    <property type="entry name" value="Isochorismatase-like_sf"/>
</dbReference>
<comment type="caution">
    <text evidence="5">The sequence shown here is derived from an EMBL/GenBank/DDBJ whole genome shotgun (WGS) entry which is preliminary data.</text>
</comment>
<dbReference type="OrthoDB" id="269496at2759"/>
<dbReference type="EMBL" id="ATMH01003970">
    <property type="protein sequence ID" value="EPY30631.1"/>
    <property type="molecule type" value="Genomic_DNA"/>
</dbReference>
<dbReference type="EMBL" id="ATMH01003005">
    <property type="protein sequence ID" value="EPY32044.1"/>
    <property type="molecule type" value="Genomic_DNA"/>
</dbReference>
<accession>S9UTA0</accession>
<reference evidence="5" key="2">
    <citation type="submission" date="2013-03" db="EMBL/GenBank/DDBJ databases">
        <authorList>
            <person name="Motta M.C.M."/>
            <person name="Martins A.C.A."/>
            <person name="Preta C.M.C.C."/>
            <person name="Silva R."/>
            <person name="de Souza S.S."/>
            <person name="Klein C.C."/>
            <person name="de Almeida L.G.P."/>
            <person name="Cunha O.L."/>
            <person name="Colabardini A.C."/>
            <person name="Lima B.A."/>
            <person name="Machado C.R."/>
            <person name="Soares C.M.A."/>
            <person name="de Menezes C.B.A."/>
            <person name="Bartolomeu D.C."/>
            <person name="Grisard E.C."/>
            <person name="Fantinatti-Garboggini F."/>
            <person name="Rodrigues-Luiz G.F."/>
            <person name="Wagner G."/>
            <person name="Goldman G.H."/>
            <person name="Fietto J.L.R."/>
            <person name="Ciapina L.P."/>
            <person name="Brocchi M."/>
            <person name="Elias M.C."/>
            <person name="Goldman M.H.S."/>
            <person name="Sagot M.-F."/>
            <person name="Pereira M."/>
            <person name="Stoco P.H."/>
            <person name="Teixeira S.M.R."/>
            <person name="de Mendonca-Neto R.P."/>
            <person name="Maciel T.E.F."/>
            <person name="Mendes T.A.O."/>
            <person name="Urmenyi T.P."/>
            <person name="Teixeira M.M.G."/>
            <person name="de Camargo E.F.P."/>
            <person name="de Sousa W."/>
            <person name="Schenkman S."/>
            <person name="de Vasconcelos A.T.R."/>
        </authorList>
    </citation>
    <scope>NUCLEOTIDE SEQUENCE</scope>
</reference>
<protein>
    <submittedName>
        <fullName evidence="5">MAR1 ribonuclease</fullName>
    </submittedName>
</protein>
<evidence type="ECO:0000313" key="5">
    <source>
        <dbReference type="EMBL" id="EPY32044.1"/>
    </source>
</evidence>